<reference evidence="1" key="1">
    <citation type="submission" date="2020-05" db="EMBL/GenBank/DDBJ databases">
        <authorList>
            <person name="Chiriac C."/>
            <person name="Salcher M."/>
            <person name="Ghai R."/>
            <person name="Kavagutti S V."/>
        </authorList>
    </citation>
    <scope>NUCLEOTIDE SEQUENCE</scope>
</reference>
<name>A0A6J7WT72_9CAUD</name>
<proteinExistence type="predicted"/>
<gene>
    <name evidence="1" type="ORF">UFOVP244_127</name>
</gene>
<dbReference type="EMBL" id="LR798292">
    <property type="protein sequence ID" value="CAB5221289.1"/>
    <property type="molecule type" value="Genomic_DNA"/>
</dbReference>
<sequence length="86" mass="9554">MLTIYGTINDLVKFVKQRNYPKCGVLLRSAKTELPLAAYAYDGWFGGVVISRRAARLGAKPSHAYNDSDKAYRILKKSVDGGLYLV</sequence>
<protein>
    <submittedName>
        <fullName evidence="1">Uncharacterized protein</fullName>
    </submittedName>
</protein>
<evidence type="ECO:0000313" key="1">
    <source>
        <dbReference type="EMBL" id="CAB5221289.1"/>
    </source>
</evidence>
<accession>A0A6J7WT72</accession>
<organism evidence="1">
    <name type="scientific">uncultured Caudovirales phage</name>
    <dbReference type="NCBI Taxonomy" id="2100421"/>
    <lineage>
        <taxon>Viruses</taxon>
        <taxon>Duplodnaviria</taxon>
        <taxon>Heunggongvirae</taxon>
        <taxon>Uroviricota</taxon>
        <taxon>Caudoviricetes</taxon>
        <taxon>Peduoviridae</taxon>
        <taxon>Maltschvirus</taxon>
        <taxon>Maltschvirus maltsch</taxon>
    </lineage>
</organism>